<reference evidence="2 3" key="1">
    <citation type="submission" date="2010-08" db="EMBL/GenBank/DDBJ databases">
        <authorList>
            <consortium name="US DOE Joint Genome Institute (JGI-PGF)"/>
            <person name="Lucas S."/>
            <person name="Copeland A."/>
            <person name="Lapidus A."/>
            <person name="Cheng J.-F."/>
            <person name="Bruce D."/>
            <person name="Goodwin L."/>
            <person name="Pitluck S."/>
            <person name="Land M.L."/>
            <person name="Hauser L."/>
            <person name="Chang Y.-J."/>
            <person name="Anderson I.J."/>
            <person name="Johnson E."/>
            <person name="Mulhopadhyay B."/>
            <person name="Kyrpides N."/>
            <person name="Woyke T.J."/>
        </authorList>
    </citation>
    <scope>NUCLEOTIDE SEQUENCE [LARGE SCALE GENOMIC DNA]</scope>
    <source>
        <strain evidence="2 3">6</strain>
    </source>
</reference>
<dbReference type="Proteomes" id="UP000005753">
    <property type="component" value="Chromosome"/>
</dbReference>
<name>I5AXT8_EUBC6</name>
<evidence type="ECO:0000256" key="1">
    <source>
        <dbReference type="SAM" id="Phobius"/>
    </source>
</evidence>
<keyword evidence="1" id="KW-0472">Membrane</keyword>
<proteinExistence type="predicted"/>
<feature type="transmembrane region" description="Helical" evidence="1">
    <location>
        <begin position="28"/>
        <end position="47"/>
    </location>
</feature>
<reference evidence="2 3" key="2">
    <citation type="submission" date="2012-02" db="EMBL/GenBank/DDBJ databases">
        <title>Improved High-Quality Draft sequence of Eubacterium cellulosolvens 6.</title>
        <authorList>
            <consortium name="US DOE Joint Genome Institute"/>
            <person name="Lucas S."/>
            <person name="Han J."/>
            <person name="Lapidus A."/>
            <person name="Cheng J.-F."/>
            <person name="Goodwin L."/>
            <person name="Pitluck S."/>
            <person name="Peters L."/>
            <person name="Mikhailova N."/>
            <person name="Gu W."/>
            <person name="Detter J.C."/>
            <person name="Han C."/>
            <person name="Tapia R."/>
            <person name="Land M."/>
            <person name="Hauser L."/>
            <person name="Kyrpides N."/>
            <person name="Ivanova N."/>
            <person name="Pagani I."/>
            <person name="Johnson E."/>
            <person name="Mukhopadhyay B."/>
            <person name="Anderson I."/>
            <person name="Woyke T."/>
        </authorList>
    </citation>
    <scope>NUCLEOTIDE SEQUENCE [LARGE SCALE GENOMIC DNA]</scope>
    <source>
        <strain evidence="2 3">6</strain>
    </source>
</reference>
<protein>
    <submittedName>
        <fullName evidence="2">Uncharacterized protein</fullName>
    </submittedName>
</protein>
<dbReference type="HOGENOM" id="CLU_2682273_0_0_9"/>
<keyword evidence="1" id="KW-1133">Transmembrane helix</keyword>
<gene>
    <name evidence="2" type="ORF">EubceDRAFT1_2931</name>
</gene>
<evidence type="ECO:0000313" key="2">
    <source>
        <dbReference type="EMBL" id="EIM58611.1"/>
    </source>
</evidence>
<accession>I5AXT8</accession>
<keyword evidence="3" id="KW-1185">Reference proteome</keyword>
<organism evidence="2 3">
    <name type="scientific">Eubacterium cellulosolvens (strain ATCC 43171 / JCM 9499 / 6)</name>
    <name type="common">Cillobacterium cellulosolvens</name>
    <dbReference type="NCBI Taxonomy" id="633697"/>
    <lineage>
        <taxon>Bacteria</taxon>
        <taxon>Bacillati</taxon>
        <taxon>Bacillota</taxon>
        <taxon>Clostridia</taxon>
        <taxon>Eubacteriales</taxon>
        <taxon>Eubacteriaceae</taxon>
        <taxon>Eubacterium</taxon>
    </lineage>
</organism>
<sequence length="74" mass="8715">MLMEEKSVFIAEPDGCGMDNSGGKKRESWYVFFAALCFAIIEVYYIAYESMIRFYDPYCLTMQDNLVFMVDHNR</sequence>
<dbReference type="EMBL" id="CM001487">
    <property type="protein sequence ID" value="EIM58611.1"/>
    <property type="molecule type" value="Genomic_DNA"/>
</dbReference>
<dbReference type="AlphaFoldDB" id="I5AXT8"/>
<evidence type="ECO:0000313" key="3">
    <source>
        <dbReference type="Proteomes" id="UP000005753"/>
    </source>
</evidence>
<keyword evidence="1" id="KW-0812">Transmembrane</keyword>